<keyword evidence="2 4" id="KW-0808">Transferase</keyword>
<sequence length="376" mass="40208">MTRVLHLITGLGLGGAEHQLVLLARHLPVQCEVATLAGPTTLAGELRGLGVPVHDLGMVHNRDLTVLPRLVSLMRRGRYDAVHTHLYRACLYGRVAARIAGVRRIIATEHSLGDRHIEGRDTTWPVRMLYRASEQLGSATVAVSPTVERRLRDWGVPARRVVTIPNGLDPVAFAFDPRARERVRHGLGLASGDFVVGTVGRLVPTKRVDVLIDAVARVPGAKLLVVGDGPDALRLHAMASAPGARVLFVGARQDVGAYLSAMDVFASPSEQETFGLSVLEALANGLPTIYTTCPALQDLAGRPPGPEGDEPPVRRVPGTAEAYAAALRELGDLPVTARSCAAAARAYAIDGLVARLVALYQVDRPGRMTTSEEAHR</sequence>
<keyword evidence="5" id="KW-1185">Reference proteome</keyword>
<organism evidence="4 5">
    <name type="scientific">Actinomadura harenae</name>
    <dbReference type="NCBI Taxonomy" id="2483351"/>
    <lineage>
        <taxon>Bacteria</taxon>
        <taxon>Bacillati</taxon>
        <taxon>Actinomycetota</taxon>
        <taxon>Actinomycetes</taxon>
        <taxon>Streptosporangiales</taxon>
        <taxon>Thermomonosporaceae</taxon>
        <taxon>Actinomadura</taxon>
    </lineage>
</organism>
<dbReference type="AlphaFoldDB" id="A0A3M2LST0"/>
<dbReference type="OrthoDB" id="3646807at2"/>
<dbReference type="GO" id="GO:1901137">
    <property type="term" value="P:carbohydrate derivative biosynthetic process"/>
    <property type="evidence" value="ECO:0007669"/>
    <property type="project" value="UniProtKB-ARBA"/>
</dbReference>
<dbReference type="InterPro" id="IPR028098">
    <property type="entry name" value="Glyco_trans_4-like_N"/>
</dbReference>
<protein>
    <submittedName>
        <fullName evidence="4">Glycosyltransferase</fullName>
    </submittedName>
</protein>
<keyword evidence="1" id="KW-0328">Glycosyltransferase</keyword>
<feature type="domain" description="Glycosyltransferase subfamily 4-like N-terminal" evidence="3">
    <location>
        <begin position="14"/>
        <end position="170"/>
    </location>
</feature>
<proteinExistence type="predicted"/>
<dbReference type="Proteomes" id="UP000282674">
    <property type="component" value="Unassembled WGS sequence"/>
</dbReference>
<accession>A0A3M2LST0</accession>
<dbReference type="SUPFAM" id="SSF53756">
    <property type="entry name" value="UDP-Glycosyltransferase/glycogen phosphorylase"/>
    <property type="match status" value="1"/>
</dbReference>
<evidence type="ECO:0000259" key="3">
    <source>
        <dbReference type="Pfam" id="PF13439"/>
    </source>
</evidence>
<evidence type="ECO:0000256" key="1">
    <source>
        <dbReference type="ARBA" id="ARBA00022676"/>
    </source>
</evidence>
<dbReference type="Pfam" id="PF13439">
    <property type="entry name" value="Glyco_transf_4"/>
    <property type="match status" value="1"/>
</dbReference>
<dbReference type="Pfam" id="PF13692">
    <property type="entry name" value="Glyco_trans_1_4"/>
    <property type="match status" value="1"/>
</dbReference>
<dbReference type="GO" id="GO:0016757">
    <property type="term" value="F:glycosyltransferase activity"/>
    <property type="evidence" value="ECO:0007669"/>
    <property type="project" value="UniProtKB-KW"/>
</dbReference>
<gene>
    <name evidence="4" type="ORF">EBO15_29140</name>
</gene>
<evidence type="ECO:0000313" key="4">
    <source>
        <dbReference type="EMBL" id="RMI39633.1"/>
    </source>
</evidence>
<dbReference type="PANTHER" id="PTHR45947">
    <property type="entry name" value="SULFOQUINOVOSYL TRANSFERASE SQD2"/>
    <property type="match status" value="1"/>
</dbReference>
<evidence type="ECO:0000313" key="5">
    <source>
        <dbReference type="Proteomes" id="UP000282674"/>
    </source>
</evidence>
<dbReference type="EMBL" id="RFFG01000064">
    <property type="protein sequence ID" value="RMI39633.1"/>
    <property type="molecule type" value="Genomic_DNA"/>
</dbReference>
<name>A0A3M2LST0_9ACTN</name>
<comment type="caution">
    <text evidence="4">The sequence shown here is derived from an EMBL/GenBank/DDBJ whole genome shotgun (WGS) entry which is preliminary data.</text>
</comment>
<evidence type="ECO:0000256" key="2">
    <source>
        <dbReference type="ARBA" id="ARBA00022679"/>
    </source>
</evidence>
<dbReference type="PANTHER" id="PTHR45947:SF3">
    <property type="entry name" value="SULFOQUINOVOSYL TRANSFERASE SQD2"/>
    <property type="match status" value="1"/>
</dbReference>
<dbReference type="InterPro" id="IPR050194">
    <property type="entry name" value="Glycosyltransferase_grp1"/>
</dbReference>
<reference evidence="4 5" key="1">
    <citation type="submission" date="2018-10" db="EMBL/GenBank/DDBJ databases">
        <title>Isolation from soil.</title>
        <authorList>
            <person name="Hu J."/>
        </authorList>
    </citation>
    <scope>NUCLEOTIDE SEQUENCE [LARGE SCALE GENOMIC DNA]</scope>
    <source>
        <strain evidence="4 5">NEAU-Ht49</strain>
    </source>
</reference>
<dbReference type="Gene3D" id="3.40.50.2000">
    <property type="entry name" value="Glycogen Phosphorylase B"/>
    <property type="match status" value="2"/>
</dbReference>
<dbReference type="RefSeq" id="WP_122197661.1">
    <property type="nucleotide sequence ID" value="NZ_JBHSKC010000001.1"/>
</dbReference>